<organism evidence="1 2">
    <name type="scientific">Roseococcus suduntuyensis</name>
    <dbReference type="NCBI Taxonomy" id="455361"/>
    <lineage>
        <taxon>Bacteria</taxon>
        <taxon>Pseudomonadati</taxon>
        <taxon>Pseudomonadota</taxon>
        <taxon>Alphaproteobacteria</taxon>
        <taxon>Acetobacterales</taxon>
        <taxon>Roseomonadaceae</taxon>
        <taxon>Roseococcus</taxon>
    </lineage>
</organism>
<dbReference type="InterPro" id="IPR019600">
    <property type="entry name" value="Hemin_uptake_protein_HemP"/>
</dbReference>
<keyword evidence="2" id="KW-1185">Reference proteome</keyword>
<name>A0A840AHH0_9PROT</name>
<proteinExistence type="predicted"/>
<evidence type="ECO:0000313" key="1">
    <source>
        <dbReference type="EMBL" id="MBB3899614.1"/>
    </source>
</evidence>
<evidence type="ECO:0000313" key="2">
    <source>
        <dbReference type="Proteomes" id="UP000553193"/>
    </source>
</evidence>
<dbReference type="RefSeq" id="WP_184385512.1">
    <property type="nucleotide sequence ID" value="NZ_JACIDJ010000005.1"/>
</dbReference>
<accession>A0A840AHH0</accession>
<dbReference type="Proteomes" id="UP000553193">
    <property type="component" value="Unassembled WGS sequence"/>
</dbReference>
<dbReference type="EMBL" id="JACIDJ010000005">
    <property type="protein sequence ID" value="MBB3899614.1"/>
    <property type="molecule type" value="Genomic_DNA"/>
</dbReference>
<protein>
    <submittedName>
        <fullName evidence="1">Hemin uptake protein HemP</fullName>
    </submittedName>
</protein>
<dbReference type="Gene3D" id="2.10.70.10">
    <property type="entry name" value="Complement Module, domain 1"/>
    <property type="match status" value="1"/>
</dbReference>
<reference evidence="1 2" key="1">
    <citation type="submission" date="2020-08" db="EMBL/GenBank/DDBJ databases">
        <title>Genomic Encyclopedia of Type Strains, Phase IV (KMG-IV): sequencing the most valuable type-strain genomes for metagenomic binning, comparative biology and taxonomic classification.</title>
        <authorList>
            <person name="Goeker M."/>
        </authorList>
    </citation>
    <scope>NUCLEOTIDE SEQUENCE [LARGE SCALE GENOMIC DNA]</scope>
    <source>
        <strain evidence="1 2">DSM 19979</strain>
    </source>
</reference>
<sequence>MPSQSPPPPAPRIDSQSLLRGQVEVEIIHGQEVYRLRHTRAGKLILTK</sequence>
<dbReference type="AlphaFoldDB" id="A0A840AHH0"/>
<comment type="caution">
    <text evidence="1">The sequence shown here is derived from an EMBL/GenBank/DDBJ whole genome shotgun (WGS) entry which is preliminary data.</text>
</comment>
<gene>
    <name evidence="1" type="ORF">GGQ83_003066</name>
</gene>
<dbReference type="Pfam" id="PF10636">
    <property type="entry name" value="hemP"/>
    <property type="match status" value="1"/>
</dbReference>